<name>A0A8J3IXJ9_9CHLR</name>
<gene>
    <name evidence="2" type="ORF">KSF_079540</name>
</gene>
<dbReference type="InterPro" id="IPR027417">
    <property type="entry name" value="P-loop_NTPase"/>
</dbReference>
<evidence type="ECO:0000256" key="1">
    <source>
        <dbReference type="SAM" id="MobiDB-lite"/>
    </source>
</evidence>
<evidence type="ECO:0000313" key="2">
    <source>
        <dbReference type="EMBL" id="GHO97906.1"/>
    </source>
</evidence>
<keyword evidence="3" id="KW-1185">Reference proteome</keyword>
<evidence type="ECO:0000313" key="3">
    <source>
        <dbReference type="Proteomes" id="UP000597444"/>
    </source>
</evidence>
<dbReference type="AlphaFoldDB" id="A0A8J3IXJ9"/>
<dbReference type="Gene3D" id="3.40.50.300">
    <property type="entry name" value="P-loop containing nucleotide triphosphate hydrolases"/>
    <property type="match status" value="1"/>
</dbReference>
<dbReference type="GO" id="GO:0016301">
    <property type="term" value="F:kinase activity"/>
    <property type="evidence" value="ECO:0007669"/>
    <property type="project" value="UniProtKB-KW"/>
</dbReference>
<feature type="compositionally biased region" description="Basic and acidic residues" evidence="1">
    <location>
        <begin position="244"/>
        <end position="256"/>
    </location>
</feature>
<accession>A0A8J3IXJ9</accession>
<organism evidence="2 3">
    <name type="scientific">Reticulibacter mediterranei</name>
    <dbReference type="NCBI Taxonomy" id="2778369"/>
    <lineage>
        <taxon>Bacteria</taxon>
        <taxon>Bacillati</taxon>
        <taxon>Chloroflexota</taxon>
        <taxon>Ktedonobacteria</taxon>
        <taxon>Ktedonobacterales</taxon>
        <taxon>Reticulibacteraceae</taxon>
        <taxon>Reticulibacter</taxon>
    </lineage>
</organism>
<proteinExistence type="predicted"/>
<reference evidence="2" key="1">
    <citation type="submission" date="2020-10" db="EMBL/GenBank/DDBJ databases">
        <title>Taxonomic study of unclassified bacteria belonging to the class Ktedonobacteria.</title>
        <authorList>
            <person name="Yabe S."/>
            <person name="Wang C.M."/>
            <person name="Zheng Y."/>
            <person name="Sakai Y."/>
            <person name="Cavaletti L."/>
            <person name="Monciardini P."/>
            <person name="Donadio S."/>
        </authorList>
    </citation>
    <scope>NUCLEOTIDE SEQUENCE</scope>
    <source>
        <strain evidence="2">ID150040</strain>
    </source>
</reference>
<feature type="region of interest" description="Disordered" evidence="1">
    <location>
        <begin position="224"/>
        <end position="256"/>
    </location>
</feature>
<dbReference type="Proteomes" id="UP000597444">
    <property type="component" value="Unassembled WGS sequence"/>
</dbReference>
<dbReference type="SUPFAM" id="SSF52540">
    <property type="entry name" value="P-loop containing nucleoside triphosphate hydrolases"/>
    <property type="match status" value="1"/>
</dbReference>
<keyword evidence="2" id="KW-0418">Kinase</keyword>
<protein>
    <submittedName>
        <fullName evidence="2">Cytidylate kinase</fullName>
    </submittedName>
</protein>
<keyword evidence="2" id="KW-0808">Transferase</keyword>
<dbReference type="RefSeq" id="WP_220208680.1">
    <property type="nucleotide sequence ID" value="NZ_BNJK01000002.1"/>
</dbReference>
<dbReference type="EMBL" id="BNJK01000002">
    <property type="protein sequence ID" value="GHO97906.1"/>
    <property type="molecule type" value="Genomic_DNA"/>
</dbReference>
<comment type="caution">
    <text evidence="2">The sequence shown here is derived from an EMBL/GenBank/DDBJ whole genome shotgun (WGS) entry which is preliminary data.</text>
</comment>
<sequence length="256" mass="29150">MSAQEKKIENITDKMRAITISREYGSGGGEIAARLAQRLNWRLFDHEAVERVARRLDITQEEAEARDENESSIGERILESFSAIQPLMSVSPLPQLLHIDPHVYHEALKHIIDHVVADGHVVIVGRGTQMMLAKRHDVLHVRVEAPLEQRITYVTRREQLNREEAKARIRDKDGGRERSLMVQYRQRPNNPQLYDLIVNTGLISLNRAVDLIMLALTGKAEQLDLPPEQLGPGAEMTPYPGPLHDFRVSPDEKEEQ</sequence>
<dbReference type="Pfam" id="PF13189">
    <property type="entry name" value="Cytidylate_kin2"/>
    <property type="match status" value="1"/>
</dbReference>